<dbReference type="EMBL" id="JAJSOW010000003">
    <property type="protein sequence ID" value="KAI9193869.1"/>
    <property type="molecule type" value="Genomic_DNA"/>
</dbReference>
<evidence type="ECO:0000313" key="3">
    <source>
        <dbReference type="Proteomes" id="UP001064489"/>
    </source>
</evidence>
<accession>A0AAD5P097</accession>
<proteinExistence type="predicted"/>
<dbReference type="AlphaFoldDB" id="A0AAD5P097"/>
<dbReference type="Proteomes" id="UP001064489">
    <property type="component" value="Chromosome 1"/>
</dbReference>
<reference evidence="2" key="1">
    <citation type="journal article" date="2022" name="Plant J.">
        <title>Strategies of tolerance reflected in two North American maple genomes.</title>
        <authorList>
            <person name="McEvoy S.L."/>
            <person name="Sezen U.U."/>
            <person name="Trouern-Trend A."/>
            <person name="McMahon S.M."/>
            <person name="Schaberg P.G."/>
            <person name="Yang J."/>
            <person name="Wegrzyn J.L."/>
            <person name="Swenson N.G."/>
        </authorList>
    </citation>
    <scope>NUCLEOTIDE SEQUENCE</scope>
    <source>
        <strain evidence="2">91603</strain>
    </source>
</reference>
<comment type="caution">
    <text evidence="2">The sequence shown here is derived from an EMBL/GenBank/DDBJ whole genome shotgun (WGS) entry which is preliminary data.</text>
</comment>
<keyword evidence="1" id="KW-1133">Transmembrane helix</keyword>
<sequence length="143" mass="15968">MSGGATAAHKTAAFCLADDSISILRGMIRIVFVCLPSIEIWFCCLNTVFVVNKHESKYMLVGKQNQLEGYLNILPLEGYLNSTNVLAHPSLACINAYQPNDKKNTRPQQCLCNIHPPHIVLACTHDYNIKQYLTPCSHLLHTL</sequence>
<organism evidence="2 3">
    <name type="scientific">Acer negundo</name>
    <name type="common">Box elder</name>
    <dbReference type="NCBI Taxonomy" id="4023"/>
    <lineage>
        <taxon>Eukaryota</taxon>
        <taxon>Viridiplantae</taxon>
        <taxon>Streptophyta</taxon>
        <taxon>Embryophyta</taxon>
        <taxon>Tracheophyta</taxon>
        <taxon>Spermatophyta</taxon>
        <taxon>Magnoliopsida</taxon>
        <taxon>eudicotyledons</taxon>
        <taxon>Gunneridae</taxon>
        <taxon>Pentapetalae</taxon>
        <taxon>rosids</taxon>
        <taxon>malvids</taxon>
        <taxon>Sapindales</taxon>
        <taxon>Sapindaceae</taxon>
        <taxon>Hippocastanoideae</taxon>
        <taxon>Acereae</taxon>
        <taxon>Acer</taxon>
    </lineage>
</organism>
<evidence type="ECO:0000313" key="2">
    <source>
        <dbReference type="EMBL" id="KAI9193869.1"/>
    </source>
</evidence>
<evidence type="ECO:0000256" key="1">
    <source>
        <dbReference type="SAM" id="Phobius"/>
    </source>
</evidence>
<feature type="transmembrane region" description="Helical" evidence="1">
    <location>
        <begin position="27"/>
        <end position="51"/>
    </location>
</feature>
<protein>
    <submittedName>
        <fullName evidence="2">Uncharacterized protein</fullName>
    </submittedName>
</protein>
<keyword evidence="3" id="KW-1185">Reference proteome</keyword>
<name>A0AAD5P097_ACENE</name>
<keyword evidence="1" id="KW-0812">Transmembrane</keyword>
<reference evidence="2" key="2">
    <citation type="submission" date="2023-02" db="EMBL/GenBank/DDBJ databases">
        <authorList>
            <person name="Swenson N.G."/>
            <person name="Wegrzyn J.L."/>
            <person name="Mcevoy S.L."/>
        </authorList>
    </citation>
    <scope>NUCLEOTIDE SEQUENCE</scope>
    <source>
        <strain evidence="2">91603</strain>
        <tissue evidence="2">Leaf</tissue>
    </source>
</reference>
<keyword evidence="1" id="KW-0472">Membrane</keyword>
<gene>
    <name evidence="2" type="ORF">LWI28_000872</name>
</gene>